<name>A0A1Y2CEQ2_9FUNG</name>
<protein>
    <submittedName>
        <fullName evidence="2">Uncharacterized protein</fullName>
    </submittedName>
</protein>
<dbReference type="Proteomes" id="UP000193642">
    <property type="component" value="Unassembled WGS sequence"/>
</dbReference>
<dbReference type="EMBL" id="MCGO01000019">
    <property type="protein sequence ID" value="ORY45492.1"/>
    <property type="molecule type" value="Genomic_DNA"/>
</dbReference>
<dbReference type="OrthoDB" id="10517871at2759"/>
<evidence type="ECO:0000313" key="3">
    <source>
        <dbReference type="Proteomes" id="UP000193642"/>
    </source>
</evidence>
<feature type="transmembrane region" description="Helical" evidence="1">
    <location>
        <begin position="26"/>
        <end position="57"/>
    </location>
</feature>
<gene>
    <name evidence="2" type="ORF">BCR33DRAFT_716177</name>
</gene>
<proteinExistence type="predicted"/>
<keyword evidence="3" id="KW-1185">Reference proteome</keyword>
<keyword evidence="1" id="KW-1133">Transmembrane helix</keyword>
<sequence>MDCPTWVANYQYSLAKTANRRTSCPVYLLVLTIIAYYDIIIGVCVVAFEAFVLWVYIRYLQKLILVLEALTALNGNYNGDTSAVQIFINLGQNLCPLLYTYIQLGMKWHFIRTNSIAKEVASGLRTPDAKSTVMNTSSSALSNGKPISRTNLDMRQGRPVSYSGLQPLRPVSLSRLQQKRPASLVGFEQYNNKY</sequence>
<comment type="caution">
    <text evidence="2">The sequence shown here is derived from an EMBL/GenBank/DDBJ whole genome shotgun (WGS) entry which is preliminary data.</text>
</comment>
<dbReference type="AlphaFoldDB" id="A0A1Y2CEQ2"/>
<evidence type="ECO:0000313" key="2">
    <source>
        <dbReference type="EMBL" id="ORY45492.1"/>
    </source>
</evidence>
<organism evidence="2 3">
    <name type="scientific">Rhizoclosmatium globosum</name>
    <dbReference type="NCBI Taxonomy" id="329046"/>
    <lineage>
        <taxon>Eukaryota</taxon>
        <taxon>Fungi</taxon>
        <taxon>Fungi incertae sedis</taxon>
        <taxon>Chytridiomycota</taxon>
        <taxon>Chytridiomycota incertae sedis</taxon>
        <taxon>Chytridiomycetes</taxon>
        <taxon>Chytridiales</taxon>
        <taxon>Chytriomycetaceae</taxon>
        <taxon>Rhizoclosmatium</taxon>
    </lineage>
</organism>
<accession>A0A1Y2CEQ2</accession>
<keyword evidence="1" id="KW-0472">Membrane</keyword>
<keyword evidence="1" id="KW-0812">Transmembrane</keyword>
<reference evidence="2 3" key="1">
    <citation type="submission" date="2016-07" db="EMBL/GenBank/DDBJ databases">
        <title>Pervasive Adenine N6-methylation of Active Genes in Fungi.</title>
        <authorList>
            <consortium name="DOE Joint Genome Institute"/>
            <person name="Mondo S.J."/>
            <person name="Dannebaum R.O."/>
            <person name="Kuo R.C."/>
            <person name="Labutti K."/>
            <person name="Haridas S."/>
            <person name="Kuo A."/>
            <person name="Salamov A."/>
            <person name="Ahrendt S.R."/>
            <person name="Lipzen A."/>
            <person name="Sullivan W."/>
            <person name="Andreopoulos W.B."/>
            <person name="Clum A."/>
            <person name="Lindquist E."/>
            <person name="Daum C."/>
            <person name="Ramamoorthy G.K."/>
            <person name="Gryganskyi A."/>
            <person name="Culley D."/>
            <person name="Magnuson J.K."/>
            <person name="James T.Y."/>
            <person name="O'Malley M.A."/>
            <person name="Stajich J.E."/>
            <person name="Spatafora J.W."/>
            <person name="Visel A."/>
            <person name="Grigoriev I.V."/>
        </authorList>
    </citation>
    <scope>NUCLEOTIDE SEQUENCE [LARGE SCALE GENOMIC DNA]</scope>
    <source>
        <strain evidence="2 3">JEL800</strain>
    </source>
</reference>
<evidence type="ECO:0000256" key="1">
    <source>
        <dbReference type="SAM" id="Phobius"/>
    </source>
</evidence>